<evidence type="ECO:0000256" key="1">
    <source>
        <dbReference type="SAM" id="MobiDB-lite"/>
    </source>
</evidence>
<reference evidence="3" key="1">
    <citation type="journal article" date="2019" name="Int. J. Syst. Evol. Microbiol.">
        <title>The Global Catalogue of Microorganisms (GCM) 10K type strain sequencing project: providing services to taxonomists for standard genome sequencing and annotation.</title>
        <authorList>
            <consortium name="The Broad Institute Genomics Platform"/>
            <consortium name="The Broad Institute Genome Sequencing Center for Infectious Disease"/>
            <person name="Wu L."/>
            <person name="Ma J."/>
        </authorList>
    </citation>
    <scope>NUCLEOTIDE SEQUENCE [LARGE SCALE GENOMIC DNA]</scope>
    <source>
        <strain evidence="3">JCM 13250</strain>
    </source>
</reference>
<organism evidence="2 3">
    <name type="scientific">Luedemannella flava</name>
    <dbReference type="NCBI Taxonomy" id="349316"/>
    <lineage>
        <taxon>Bacteria</taxon>
        <taxon>Bacillati</taxon>
        <taxon>Actinomycetota</taxon>
        <taxon>Actinomycetes</taxon>
        <taxon>Micromonosporales</taxon>
        <taxon>Micromonosporaceae</taxon>
        <taxon>Luedemannella</taxon>
    </lineage>
</organism>
<evidence type="ECO:0000313" key="3">
    <source>
        <dbReference type="Proteomes" id="UP001500218"/>
    </source>
</evidence>
<name>A0ABP4XGI0_9ACTN</name>
<gene>
    <name evidence="2" type="ORF">GCM10009682_00440</name>
</gene>
<accession>A0ABP4XGI0</accession>
<keyword evidence="3" id="KW-1185">Reference proteome</keyword>
<comment type="caution">
    <text evidence="2">The sequence shown here is derived from an EMBL/GenBank/DDBJ whole genome shotgun (WGS) entry which is preliminary data.</text>
</comment>
<feature type="compositionally biased region" description="Polar residues" evidence="1">
    <location>
        <begin position="1"/>
        <end position="11"/>
    </location>
</feature>
<evidence type="ECO:0000313" key="2">
    <source>
        <dbReference type="EMBL" id="GAA1782100.1"/>
    </source>
</evidence>
<sequence>MINKTSSTQSGDPAKVISPPSTQGCCGSATADGAAPVAQESTCCGTTAEAVASGGCCGAAAKAEAVASGAGCCR</sequence>
<dbReference type="EMBL" id="BAAALT010000001">
    <property type="protein sequence ID" value="GAA1782100.1"/>
    <property type="molecule type" value="Genomic_DNA"/>
</dbReference>
<dbReference type="RefSeq" id="WP_344124944.1">
    <property type="nucleotide sequence ID" value="NZ_BAAALT010000001.1"/>
</dbReference>
<proteinExistence type="predicted"/>
<evidence type="ECO:0008006" key="4">
    <source>
        <dbReference type="Google" id="ProtNLM"/>
    </source>
</evidence>
<protein>
    <recommendedName>
        <fullName evidence="4">Metallothionein</fullName>
    </recommendedName>
</protein>
<dbReference type="Proteomes" id="UP001500218">
    <property type="component" value="Unassembled WGS sequence"/>
</dbReference>
<feature type="region of interest" description="Disordered" evidence="1">
    <location>
        <begin position="1"/>
        <end position="21"/>
    </location>
</feature>